<dbReference type="AlphaFoldDB" id="A0A4R3J4S9"/>
<dbReference type="InterPro" id="IPR002347">
    <property type="entry name" value="SDR_fam"/>
</dbReference>
<sequence>MTQNPAYRTALVTGAAHRIGRAIALDLAARGWTLAVHYGTSEDAARALVETIEAQGGRAGAFKADLAVEKDVTALIPAIARAIGPLSLLVNCASAFEFDSWDSADRDGWDLHMEVNLRAPFVLTQEFARQVPERIPANVINIVDQRVWSLTPFFTTYTLSKAGLWTLTQTLALALAPKVRVNAIGPGPVLRNARQSEEDFARQCAETPLGRAVDPEEICDAVRFIVGAPSMTGQMIALDAGQHLAWGAASNTVLPQE</sequence>
<dbReference type="OrthoDB" id="9786360at2"/>
<evidence type="ECO:0000256" key="2">
    <source>
        <dbReference type="ARBA" id="ARBA00023002"/>
    </source>
</evidence>
<gene>
    <name evidence="3" type="ORF">EDD55_10939</name>
</gene>
<dbReference type="NCBIfam" id="NF006597">
    <property type="entry name" value="PRK09134.1"/>
    <property type="match status" value="1"/>
</dbReference>
<organism evidence="3 4">
    <name type="scientific">Varunaivibrio sulfuroxidans</name>
    <dbReference type="NCBI Taxonomy" id="1773489"/>
    <lineage>
        <taxon>Bacteria</taxon>
        <taxon>Pseudomonadati</taxon>
        <taxon>Pseudomonadota</taxon>
        <taxon>Alphaproteobacteria</taxon>
        <taxon>Rhodospirillales</taxon>
        <taxon>Magnetovibrionaceae</taxon>
        <taxon>Varunaivibrio</taxon>
    </lineage>
</organism>
<reference evidence="3 4" key="1">
    <citation type="submission" date="2019-03" db="EMBL/GenBank/DDBJ databases">
        <title>Genomic Encyclopedia of Type Strains, Phase IV (KMG-IV): sequencing the most valuable type-strain genomes for metagenomic binning, comparative biology and taxonomic classification.</title>
        <authorList>
            <person name="Goeker M."/>
        </authorList>
    </citation>
    <scope>NUCLEOTIDE SEQUENCE [LARGE SCALE GENOMIC DNA]</scope>
    <source>
        <strain evidence="3 4">DSM 101688</strain>
    </source>
</reference>
<evidence type="ECO:0000313" key="3">
    <source>
        <dbReference type="EMBL" id="TCS60879.1"/>
    </source>
</evidence>
<dbReference type="Pfam" id="PF13561">
    <property type="entry name" value="adh_short_C2"/>
    <property type="match status" value="1"/>
</dbReference>
<name>A0A4R3J4S9_9PROT</name>
<keyword evidence="2" id="KW-0560">Oxidoreductase</keyword>
<dbReference type="RefSeq" id="WP_132939708.1">
    <property type="nucleotide sequence ID" value="NZ_CP119676.1"/>
</dbReference>
<dbReference type="GO" id="GO:0016491">
    <property type="term" value="F:oxidoreductase activity"/>
    <property type="evidence" value="ECO:0007669"/>
    <property type="project" value="UniProtKB-KW"/>
</dbReference>
<dbReference type="SUPFAM" id="SSF51735">
    <property type="entry name" value="NAD(P)-binding Rossmann-fold domains"/>
    <property type="match status" value="1"/>
</dbReference>
<evidence type="ECO:0000256" key="1">
    <source>
        <dbReference type="ARBA" id="ARBA00006484"/>
    </source>
</evidence>
<proteinExistence type="inferred from homology"/>
<dbReference type="Proteomes" id="UP000295304">
    <property type="component" value="Unassembled WGS sequence"/>
</dbReference>
<keyword evidence="4" id="KW-1185">Reference proteome</keyword>
<protein>
    <submittedName>
        <fullName evidence="3">NAD(P)-dependent dehydrogenase (Short-subunit alcohol dehydrogenase family)</fullName>
    </submittedName>
</protein>
<dbReference type="EMBL" id="SLZW01000009">
    <property type="protein sequence ID" value="TCS60879.1"/>
    <property type="molecule type" value="Genomic_DNA"/>
</dbReference>
<comment type="caution">
    <text evidence="3">The sequence shown here is derived from an EMBL/GenBank/DDBJ whole genome shotgun (WGS) entry which is preliminary data.</text>
</comment>
<accession>A0A4R3J4S9</accession>
<comment type="similarity">
    <text evidence="1">Belongs to the short-chain dehydrogenases/reductases (SDR) family.</text>
</comment>
<dbReference type="InterPro" id="IPR036291">
    <property type="entry name" value="NAD(P)-bd_dom_sf"/>
</dbReference>
<dbReference type="PANTHER" id="PTHR43639">
    <property type="entry name" value="OXIDOREDUCTASE, SHORT-CHAIN DEHYDROGENASE/REDUCTASE FAMILY (AFU_ORTHOLOGUE AFUA_5G02870)"/>
    <property type="match status" value="1"/>
</dbReference>
<dbReference type="PANTHER" id="PTHR43639:SF1">
    <property type="entry name" value="SHORT-CHAIN DEHYDROGENASE_REDUCTASE FAMILY PROTEIN"/>
    <property type="match status" value="1"/>
</dbReference>
<dbReference type="Gene3D" id="3.40.50.720">
    <property type="entry name" value="NAD(P)-binding Rossmann-like Domain"/>
    <property type="match status" value="1"/>
</dbReference>
<dbReference type="PRINTS" id="PR00081">
    <property type="entry name" value="GDHRDH"/>
</dbReference>
<evidence type="ECO:0000313" key="4">
    <source>
        <dbReference type="Proteomes" id="UP000295304"/>
    </source>
</evidence>